<feature type="region of interest" description="Disordered" evidence="1">
    <location>
        <begin position="145"/>
        <end position="182"/>
    </location>
</feature>
<dbReference type="EMBL" id="PSVT01000001">
    <property type="protein sequence ID" value="PPH79727.1"/>
    <property type="molecule type" value="Genomic_DNA"/>
</dbReference>
<protein>
    <submittedName>
        <fullName evidence="2">Uncharacterized protein</fullName>
    </submittedName>
</protein>
<dbReference type="Gene3D" id="2.120.10.30">
    <property type="entry name" value="TolB, C-terminal domain"/>
    <property type="match status" value="1"/>
</dbReference>
<dbReference type="Proteomes" id="UP000239698">
    <property type="component" value="Unassembled WGS sequence"/>
</dbReference>
<evidence type="ECO:0000256" key="1">
    <source>
        <dbReference type="SAM" id="MobiDB-lite"/>
    </source>
</evidence>
<proteinExistence type="predicted"/>
<evidence type="ECO:0000313" key="3">
    <source>
        <dbReference type="EMBL" id="PPH79727.1"/>
    </source>
</evidence>
<accession>A0ABD6WBX4</accession>
<feature type="compositionally biased region" description="Polar residues" evidence="1">
    <location>
        <begin position="172"/>
        <end position="182"/>
    </location>
</feature>
<dbReference type="InterPro" id="IPR011042">
    <property type="entry name" value="6-blade_b-propeller_TolB-like"/>
</dbReference>
<evidence type="ECO:0000313" key="4">
    <source>
        <dbReference type="Proteomes" id="UP000237881"/>
    </source>
</evidence>
<comment type="caution">
    <text evidence="2">The sequence shown here is derived from an EMBL/GenBank/DDBJ whole genome shotgun (WGS) entry which is preliminary data.</text>
</comment>
<gene>
    <name evidence="2" type="ORF">C5C04_00015</name>
    <name evidence="3" type="ORF">C5C40_00015</name>
</gene>
<evidence type="ECO:0000313" key="2">
    <source>
        <dbReference type="EMBL" id="PPF16216.1"/>
    </source>
</evidence>
<organism evidence="2 4">
    <name type="scientific">Rathayibacter rathayi</name>
    <name type="common">Corynebacterium rathayi</name>
    <dbReference type="NCBI Taxonomy" id="33887"/>
    <lineage>
        <taxon>Bacteria</taxon>
        <taxon>Bacillati</taxon>
        <taxon>Actinomycetota</taxon>
        <taxon>Actinomycetes</taxon>
        <taxon>Micrococcales</taxon>
        <taxon>Microbacteriaceae</taxon>
        <taxon>Rathayibacter</taxon>
    </lineage>
</organism>
<evidence type="ECO:0000313" key="5">
    <source>
        <dbReference type="Proteomes" id="UP000239698"/>
    </source>
</evidence>
<dbReference type="RefSeq" id="WP_097167940.1">
    <property type="nucleotide sequence ID" value="NZ_CP028129.1"/>
</dbReference>
<dbReference type="GeneID" id="49820318"/>
<name>A0ABD6WBX4_RATRA</name>
<dbReference type="AlphaFoldDB" id="A0ABD6WBX4"/>
<dbReference type="KEGG" id="rry:C1O28_07525"/>
<keyword evidence="5" id="KW-1185">Reference proteome</keyword>
<dbReference type="EMBL" id="PSUL01000001">
    <property type="protein sequence ID" value="PPF16216.1"/>
    <property type="molecule type" value="Genomic_DNA"/>
</dbReference>
<feature type="compositionally biased region" description="Polar residues" evidence="1">
    <location>
        <begin position="145"/>
        <end position="163"/>
    </location>
</feature>
<reference evidence="4 5" key="1">
    <citation type="submission" date="2018-02" db="EMBL/GenBank/DDBJ databases">
        <title>Bacteriophage NCPPB3778 and a type I-E CRISPR drive the evolution of the US Biological Select Agent, Rathayibacter toxicus.</title>
        <authorList>
            <person name="Davis E.W.II."/>
            <person name="Tabima J.F."/>
            <person name="Weisberg A.J."/>
            <person name="Lopes L.D."/>
            <person name="Wiseman M.S."/>
            <person name="Wiseman M.S."/>
            <person name="Pupko T."/>
            <person name="Belcher M.S."/>
            <person name="Sechler A.J."/>
            <person name="Tancos M.A."/>
            <person name="Schroeder B.K."/>
            <person name="Murray T.D."/>
            <person name="Luster D.G."/>
            <person name="Schneider W.L."/>
            <person name="Rogers E."/>
            <person name="Andreote F.D."/>
            <person name="Grunwald N.J."/>
            <person name="Putnam M.L."/>
            <person name="Chang J.H."/>
        </authorList>
    </citation>
    <scope>NUCLEOTIDE SEQUENCE [LARGE SCALE GENOMIC DNA]</scope>
    <source>
        <strain evidence="3 5">AY1D6</strain>
        <strain evidence="2 4">AY1I9</strain>
    </source>
</reference>
<sequence>MLGLAVGPAPGSRTVVVYYTAKGSDAFCTTNASGTTNPTGAPRNRVSSFQLGTDDSVGDGGCDYRGGVGSPGDSGCGGRNDAARDPNILNGKILRITLTGRIPAANPYQGTGSASCRLAPAAGPEDLAAAANSDLLITVTATDSGGVSATASRTFSPQKVSVTPPSPPGARSWSTEPRSAEG</sequence>
<dbReference type="Proteomes" id="UP000237881">
    <property type="component" value="Unassembled WGS sequence"/>
</dbReference>